<comment type="function">
    <text evidence="10">Potassium transporter.</text>
</comment>
<feature type="transmembrane region" description="Helical" evidence="10">
    <location>
        <begin position="449"/>
        <end position="470"/>
    </location>
</feature>
<reference evidence="15" key="1">
    <citation type="journal article" date="2019" name="Gigascience">
        <title>De novo genome assembly of the endangered Acer yangbiense, a plant species with extremely small populations endemic to Yunnan Province, China.</title>
        <authorList>
            <person name="Yang J."/>
            <person name="Wariss H.M."/>
            <person name="Tao L."/>
            <person name="Zhang R."/>
            <person name="Yun Q."/>
            <person name="Hollingsworth P."/>
            <person name="Dao Z."/>
            <person name="Luo G."/>
            <person name="Guo H."/>
            <person name="Ma Y."/>
            <person name="Sun W."/>
        </authorList>
    </citation>
    <scope>NUCLEOTIDE SEQUENCE [LARGE SCALE GENOMIC DNA]</scope>
    <source>
        <strain evidence="15">cv. br00</strain>
    </source>
</reference>
<feature type="transmembrane region" description="Helical" evidence="10">
    <location>
        <begin position="295"/>
        <end position="313"/>
    </location>
</feature>
<keyword evidence="5 10" id="KW-0812">Transmembrane</keyword>
<feature type="transmembrane region" description="Helical" evidence="10">
    <location>
        <begin position="477"/>
        <end position="497"/>
    </location>
</feature>
<feature type="transmembrane region" description="Helical" evidence="10">
    <location>
        <begin position="221"/>
        <end position="239"/>
    </location>
</feature>
<feature type="domain" description="K+ potassium transporter integral membrane" evidence="12">
    <location>
        <begin position="55"/>
        <end position="537"/>
    </location>
</feature>
<protein>
    <recommendedName>
        <fullName evidence="10">Potassium transporter</fullName>
    </recommendedName>
</protein>
<keyword evidence="6 10" id="KW-0630">Potassium</keyword>
<dbReference type="NCBIfam" id="TIGR00794">
    <property type="entry name" value="kup"/>
    <property type="match status" value="1"/>
</dbReference>
<keyword evidence="4 10" id="KW-0633">Potassium transport</keyword>
<feature type="transmembrane region" description="Helical" evidence="10">
    <location>
        <begin position="55"/>
        <end position="76"/>
    </location>
</feature>
<comment type="similarity">
    <text evidence="2 10">Belongs to the HAK/KUP transporter (TC 2.A.72.3) family.</text>
</comment>
<feature type="transmembrane region" description="Helical" evidence="10">
    <location>
        <begin position="96"/>
        <end position="114"/>
    </location>
</feature>
<evidence type="ECO:0000256" key="6">
    <source>
        <dbReference type="ARBA" id="ARBA00022958"/>
    </source>
</evidence>
<keyword evidence="8 10" id="KW-0406">Ion transport</keyword>
<evidence type="ECO:0000256" key="5">
    <source>
        <dbReference type="ARBA" id="ARBA00022692"/>
    </source>
</evidence>
<sequence length="807" mass="90123">MTETNQMEVETKLIKDRKLSWAKLRRVDSLHLEAGRVSTPHGHTSKISWKTTLSLAFQSIGIVYGDIGTSPLYVYSSTFTDGTIHKNEDNLGVLSLIIYTLLLVPMIKYVFIVLRANDHGDGKLPNLLKNIPKSRYAKVSLIPNDQPEDSQLSNYKLDTPSSQLRRAQVIKEKMESSRAIKIILFLVTILGTSMVIGDGVLTPCISVLSAVSGIKSLGENTVLGVSVAILIVIFTVQRFGTDKVGFAFAPVIVLWFSFIGGIGLFNLFKYDLGVLRAFNPKYIIDYFQRNGKQGWISLGGVVLCITGTEAMFADLGHFSVKAIQISFSSIVLPALLAAYAGQAAYLSKFPNDVSDTFYKSVPDPLYWPMFVVAVAAAIIASQAMISGAFSIVAQSLSLNCFPRVKIVHTSAKYEGQVYIPEINYMLMVACVIVTLAFKTTEKIGHAYGIAVVAVMVMTTCFVTLIMLVIWKARILPVTLFFFVFGAIEIVYLSAVLYKFKQGGYLPLALSFFLMVAMGTWHYVHRERYLYELKNKASGEYIRQLVGNANMNQLPGIGLLYSELVQGIPPIFPHFLSTIPATHSVLVFVSIKYIPISKVAIEERFLFRQIEPQEFRMFRCVVRYGYKDTIAESHEFERQLVENLKEFIRHEYFIREAGNIESTVEPENNQHSTLPAEKDEKGKRSTTVHVEESLQQPDRESFGAFRVSSGSIRSISGVNLSSSSAGIAPAQVSKGAEDEIQFVEKAMEKGVVYLLGETEVVAEPNSSWFKRLVVNHGYSFLRKNFRKGEKFFAIPQTRILRVGMTYEI</sequence>
<evidence type="ECO:0000259" key="12">
    <source>
        <dbReference type="Pfam" id="PF02705"/>
    </source>
</evidence>
<dbReference type="AlphaFoldDB" id="A0A5N5P3E8"/>
<dbReference type="GO" id="GO:0015079">
    <property type="term" value="F:potassium ion transmembrane transporter activity"/>
    <property type="evidence" value="ECO:0007669"/>
    <property type="project" value="UniProtKB-UniRule"/>
</dbReference>
<evidence type="ECO:0000256" key="7">
    <source>
        <dbReference type="ARBA" id="ARBA00022989"/>
    </source>
</evidence>
<keyword evidence="7 10" id="KW-1133">Transmembrane helix</keyword>
<dbReference type="PANTHER" id="PTHR30540">
    <property type="entry name" value="OSMOTIC STRESS POTASSIUM TRANSPORTER"/>
    <property type="match status" value="1"/>
</dbReference>
<evidence type="ECO:0000256" key="9">
    <source>
        <dbReference type="ARBA" id="ARBA00023136"/>
    </source>
</evidence>
<evidence type="ECO:0000256" key="11">
    <source>
        <dbReference type="SAM" id="MobiDB-lite"/>
    </source>
</evidence>
<feature type="transmembrane region" description="Helical" evidence="10">
    <location>
        <begin position="325"/>
        <end position="345"/>
    </location>
</feature>
<accession>A0A5N5P3E8</accession>
<feature type="transmembrane region" description="Helical" evidence="10">
    <location>
        <begin position="417"/>
        <end position="437"/>
    </location>
</feature>
<dbReference type="InterPro" id="IPR003855">
    <property type="entry name" value="K+_transporter"/>
</dbReference>
<evidence type="ECO:0000256" key="4">
    <source>
        <dbReference type="ARBA" id="ARBA00022538"/>
    </source>
</evidence>
<feature type="transmembrane region" description="Helical" evidence="10">
    <location>
        <begin position="365"/>
        <end position="396"/>
    </location>
</feature>
<feature type="compositionally biased region" description="Basic and acidic residues" evidence="11">
    <location>
        <begin position="675"/>
        <end position="692"/>
    </location>
</feature>
<feature type="transmembrane region" description="Helical" evidence="10">
    <location>
        <begin position="503"/>
        <end position="523"/>
    </location>
</feature>
<evidence type="ECO:0000256" key="1">
    <source>
        <dbReference type="ARBA" id="ARBA00004651"/>
    </source>
</evidence>
<keyword evidence="15" id="KW-1185">Reference proteome</keyword>
<evidence type="ECO:0000259" key="13">
    <source>
        <dbReference type="Pfam" id="PF22776"/>
    </source>
</evidence>
<dbReference type="GO" id="GO:0005886">
    <property type="term" value="C:plasma membrane"/>
    <property type="evidence" value="ECO:0007669"/>
    <property type="project" value="UniProtKB-SubCell"/>
</dbReference>
<dbReference type="EMBL" id="VDCV01000001">
    <property type="protein sequence ID" value="KAB5573286.1"/>
    <property type="molecule type" value="Genomic_DNA"/>
</dbReference>
<dbReference type="Pfam" id="PF02705">
    <property type="entry name" value="K_trans"/>
    <property type="match status" value="1"/>
</dbReference>
<feature type="transmembrane region" description="Helical" evidence="10">
    <location>
        <begin position="182"/>
        <end position="201"/>
    </location>
</feature>
<evidence type="ECO:0000256" key="3">
    <source>
        <dbReference type="ARBA" id="ARBA00022448"/>
    </source>
</evidence>
<feature type="transmembrane region" description="Helical" evidence="10">
    <location>
        <begin position="246"/>
        <end position="268"/>
    </location>
</feature>
<evidence type="ECO:0000313" key="15">
    <source>
        <dbReference type="Proteomes" id="UP000326939"/>
    </source>
</evidence>
<evidence type="ECO:0000313" key="14">
    <source>
        <dbReference type="EMBL" id="KAB5573286.1"/>
    </source>
</evidence>
<evidence type="ECO:0000256" key="8">
    <source>
        <dbReference type="ARBA" id="ARBA00023065"/>
    </source>
</evidence>
<dbReference type="Pfam" id="PF22776">
    <property type="entry name" value="K_trans_C"/>
    <property type="match status" value="1"/>
</dbReference>
<dbReference type="Proteomes" id="UP000326939">
    <property type="component" value="Chromosome 1"/>
</dbReference>
<evidence type="ECO:0000256" key="2">
    <source>
        <dbReference type="ARBA" id="ARBA00008440"/>
    </source>
</evidence>
<proteinExistence type="inferred from homology"/>
<comment type="caution">
    <text evidence="14">The sequence shown here is derived from an EMBL/GenBank/DDBJ whole genome shotgun (WGS) entry which is preliminary data.</text>
</comment>
<feature type="domain" description="K+ potassium transporter C-terminal" evidence="13">
    <location>
        <begin position="554"/>
        <end position="807"/>
    </location>
</feature>
<evidence type="ECO:0000256" key="10">
    <source>
        <dbReference type="RuleBase" id="RU321113"/>
    </source>
</evidence>
<gene>
    <name evidence="14" type="ORF">DKX38_000480</name>
</gene>
<comment type="subcellular location">
    <subcellularLocation>
        <location evidence="1">Cell membrane</location>
        <topology evidence="1">Multi-pass membrane protein</topology>
    </subcellularLocation>
    <subcellularLocation>
        <location evidence="10">Membrane</location>
        <topology evidence="10">Multi-pass membrane protein</topology>
    </subcellularLocation>
</comment>
<organism evidence="14 15">
    <name type="scientific">Salix brachista</name>
    <dbReference type="NCBI Taxonomy" id="2182728"/>
    <lineage>
        <taxon>Eukaryota</taxon>
        <taxon>Viridiplantae</taxon>
        <taxon>Streptophyta</taxon>
        <taxon>Embryophyta</taxon>
        <taxon>Tracheophyta</taxon>
        <taxon>Spermatophyta</taxon>
        <taxon>Magnoliopsida</taxon>
        <taxon>eudicotyledons</taxon>
        <taxon>Gunneridae</taxon>
        <taxon>Pentapetalae</taxon>
        <taxon>rosids</taxon>
        <taxon>fabids</taxon>
        <taxon>Malpighiales</taxon>
        <taxon>Salicaceae</taxon>
        <taxon>Saliceae</taxon>
        <taxon>Salix</taxon>
    </lineage>
</organism>
<name>A0A5N5P3E8_9ROSI</name>
<keyword evidence="3" id="KW-0813">Transport</keyword>
<dbReference type="InterPro" id="IPR053951">
    <property type="entry name" value="K_trans_N"/>
</dbReference>
<feature type="compositionally biased region" description="Polar residues" evidence="11">
    <location>
        <begin position="663"/>
        <end position="672"/>
    </location>
</feature>
<dbReference type="PANTHER" id="PTHR30540:SF94">
    <property type="entry name" value="POTASSIUM TRANSPORTER 5"/>
    <property type="match status" value="1"/>
</dbReference>
<feature type="region of interest" description="Disordered" evidence="11">
    <location>
        <begin position="663"/>
        <end position="692"/>
    </location>
</feature>
<dbReference type="InterPro" id="IPR053952">
    <property type="entry name" value="K_trans_C"/>
</dbReference>
<keyword evidence="9 10" id="KW-0472">Membrane</keyword>